<dbReference type="AlphaFoldDB" id="A0A5B7EIH9"/>
<evidence type="ECO:0000313" key="2">
    <source>
        <dbReference type="Proteomes" id="UP000324222"/>
    </source>
</evidence>
<keyword evidence="2" id="KW-1185">Reference proteome</keyword>
<dbReference type="EMBL" id="VSRR010002754">
    <property type="protein sequence ID" value="MPC33077.1"/>
    <property type="molecule type" value="Genomic_DNA"/>
</dbReference>
<comment type="caution">
    <text evidence="1">The sequence shown here is derived from an EMBL/GenBank/DDBJ whole genome shotgun (WGS) entry which is preliminary data.</text>
</comment>
<evidence type="ECO:0000313" key="1">
    <source>
        <dbReference type="EMBL" id="MPC33077.1"/>
    </source>
</evidence>
<protein>
    <submittedName>
        <fullName evidence="1">Uncharacterized protein</fullName>
    </submittedName>
</protein>
<organism evidence="1 2">
    <name type="scientific">Portunus trituberculatus</name>
    <name type="common">Swimming crab</name>
    <name type="synonym">Neptunus trituberculatus</name>
    <dbReference type="NCBI Taxonomy" id="210409"/>
    <lineage>
        <taxon>Eukaryota</taxon>
        <taxon>Metazoa</taxon>
        <taxon>Ecdysozoa</taxon>
        <taxon>Arthropoda</taxon>
        <taxon>Crustacea</taxon>
        <taxon>Multicrustacea</taxon>
        <taxon>Malacostraca</taxon>
        <taxon>Eumalacostraca</taxon>
        <taxon>Eucarida</taxon>
        <taxon>Decapoda</taxon>
        <taxon>Pleocyemata</taxon>
        <taxon>Brachyura</taxon>
        <taxon>Eubrachyura</taxon>
        <taxon>Portunoidea</taxon>
        <taxon>Portunidae</taxon>
        <taxon>Portuninae</taxon>
        <taxon>Portunus</taxon>
    </lineage>
</organism>
<dbReference type="Proteomes" id="UP000324222">
    <property type="component" value="Unassembled WGS sequence"/>
</dbReference>
<sequence>MKYAVGHQASRHASRCIEIIVDRLVRRLEQGGAVGGGSHAPTSRCPRALLALFVPGSAGFIRRSAAARHIHILSLFCGEPEA</sequence>
<name>A0A5B7EIH9_PORTR</name>
<accession>A0A5B7EIH9</accession>
<gene>
    <name evidence="1" type="ORF">E2C01_026417</name>
</gene>
<proteinExistence type="predicted"/>
<reference evidence="1 2" key="1">
    <citation type="submission" date="2019-05" db="EMBL/GenBank/DDBJ databases">
        <title>Another draft genome of Portunus trituberculatus and its Hox gene families provides insights of decapod evolution.</title>
        <authorList>
            <person name="Jeong J.-H."/>
            <person name="Song I."/>
            <person name="Kim S."/>
            <person name="Choi T."/>
            <person name="Kim D."/>
            <person name="Ryu S."/>
            <person name="Kim W."/>
        </authorList>
    </citation>
    <scope>NUCLEOTIDE SEQUENCE [LARGE SCALE GENOMIC DNA]</scope>
    <source>
        <tissue evidence="1">Muscle</tissue>
    </source>
</reference>